<evidence type="ECO:0000313" key="1">
    <source>
        <dbReference type="EMBL" id="KAH8488048.1"/>
    </source>
</evidence>
<gene>
    <name evidence="1" type="ORF">H0E87_023932</name>
</gene>
<reference evidence="1" key="1">
    <citation type="journal article" date="2021" name="J. Hered.">
        <title>Genome Assembly of Salicaceae Populus deltoides (Eastern Cottonwood) I-69 Based on Nanopore Sequencing and Hi-C Technologies.</title>
        <authorList>
            <person name="Bai S."/>
            <person name="Wu H."/>
            <person name="Zhang J."/>
            <person name="Pan Z."/>
            <person name="Zhao W."/>
            <person name="Li Z."/>
            <person name="Tong C."/>
        </authorList>
    </citation>
    <scope>NUCLEOTIDE SEQUENCE</scope>
    <source>
        <tissue evidence="1">Leaf</tissue>
    </source>
</reference>
<dbReference type="EMBL" id="JACEGQ020000014">
    <property type="protein sequence ID" value="KAH8488048.1"/>
    <property type="molecule type" value="Genomic_DNA"/>
</dbReference>
<dbReference type="Proteomes" id="UP000807159">
    <property type="component" value="Chromosome 14"/>
</dbReference>
<evidence type="ECO:0000313" key="2">
    <source>
        <dbReference type="Proteomes" id="UP000807159"/>
    </source>
</evidence>
<dbReference type="AlphaFoldDB" id="A0A8T2X4L5"/>
<evidence type="ECO:0008006" key="3">
    <source>
        <dbReference type="Google" id="ProtNLM"/>
    </source>
</evidence>
<organism evidence="1 2">
    <name type="scientific">Populus deltoides</name>
    <name type="common">Eastern poplar</name>
    <name type="synonym">Eastern cottonwood</name>
    <dbReference type="NCBI Taxonomy" id="3696"/>
    <lineage>
        <taxon>Eukaryota</taxon>
        <taxon>Viridiplantae</taxon>
        <taxon>Streptophyta</taxon>
        <taxon>Embryophyta</taxon>
        <taxon>Tracheophyta</taxon>
        <taxon>Spermatophyta</taxon>
        <taxon>Magnoliopsida</taxon>
        <taxon>eudicotyledons</taxon>
        <taxon>Gunneridae</taxon>
        <taxon>Pentapetalae</taxon>
        <taxon>rosids</taxon>
        <taxon>fabids</taxon>
        <taxon>Malpighiales</taxon>
        <taxon>Salicaceae</taxon>
        <taxon>Saliceae</taxon>
        <taxon>Populus</taxon>
    </lineage>
</organism>
<keyword evidence="2" id="KW-1185">Reference proteome</keyword>
<protein>
    <recommendedName>
        <fullName evidence="3">DUF4283 domain-containing protein</fullName>
    </recommendedName>
</protein>
<proteinExistence type="predicted"/>
<accession>A0A8T2X4L5</accession>
<sequence length="314" mass="36101">MVKNGGTGSEPWSMFELRLKMRKLDHGRTARGWSKPVRKQTPELLANLPLEGSIASHKMKTIELHTTAYKFSFDEFRPWTQTDGPNDRLAWVTVSNLSIMAWNVTCIKKILYMLGKVNGFDRINLLFNTLNTFKFLIATQCTSPIKEDTVLMMEGWDHIINIQEIDHLYYPEYEIIKYNMNSFSPQLEVEEDDDAEFSQAQPAFLTECKSKVDSFDASFYQHWDREIYSTSLSIETLFPEIMMFHPYERLVNQGNGRHTANGLLIGEDDSSTNRQSCEVEKAIANQPTSPSPIMVFETHAPHCVLPRILSEQTS</sequence>
<name>A0A8T2X4L5_POPDE</name>
<comment type="caution">
    <text evidence="1">The sequence shown here is derived from an EMBL/GenBank/DDBJ whole genome shotgun (WGS) entry which is preliminary data.</text>
</comment>